<reference evidence="8 9" key="1">
    <citation type="submission" date="2019-07" db="EMBL/GenBank/DDBJ databases">
        <title>Genome assembly of two rare yeast pathogens: Diutina rugosa and Trichomonascus ciferrii.</title>
        <authorList>
            <person name="Mixao V."/>
            <person name="Saus E."/>
            <person name="Hansen A."/>
            <person name="Lass-Flor C."/>
            <person name="Gabaldon T."/>
        </authorList>
    </citation>
    <scope>NUCLEOTIDE SEQUENCE [LARGE SCALE GENOMIC DNA]</scope>
    <source>
        <strain evidence="8 9">CBS 613</strain>
    </source>
</reference>
<keyword evidence="9" id="KW-1185">Reference proteome</keyword>
<accession>A0A642UKR6</accession>
<dbReference type="RefSeq" id="XP_034011685.1">
    <property type="nucleotide sequence ID" value="XM_034156194.1"/>
</dbReference>
<dbReference type="PANTHER" id="PTHR12132:SF1">
    <property type="entry name" value="DNA REPAIR PROTEIN RAD52 HOMOLOG"/>
    <property type="match status" value="1"/>
</dbReference>
<keyword evidence="4" id="KW-0234">DNA repair</keyword>
<name>A0A642UKR6_DIURU</name>
<dbReference type="InterPro" id="IPR042525">
    <property type="entry name" value="Rad52_Rad59_Rad22_sf"/>
</dbReference>
<evidence type="ECO:0000313" key="9">
    <source>
        <dbReference type="Proteomes" id="UP000449547"/>
    </source>
</evidence>
<evidence type="ECO:0000313" key="8">
    <source>
        <dbReference type="EMBL" id="KAA8901062.1"/>
    </source>
</evidence>
<dbReference type="InterPro" id="IPR041247">
    <property type="entry name" value="Rad52_fam"/>
</dbReference>
<dbReference type="InterPro" id="IPR007232">
    <property type="entry name" value="Rad52_Rad59_Rad22"/>
</dbReference>
<dbReference type="GO" id="GO:0006312">
    <property type="term" value="P:mitotic recombination"/>
    <property type="evidence" value="ECO:0007669"/>
    <property type="project" value="TreeGrafter"/>
</dbReference>
<evidence type="ECO:0000256" key="4">
    <source>
        <dbReference type="ARBA" id="ARBA00023204"/>
    </source>
</evidence>
<sequence>MSNKPSNVPQGQTRLPVINRNADTQYTIGRPLVVVPFTPEERARITSNLEKSLGPEYTSERPGGGKKVTYIEGWNVLNIANEVFGFDGWSSEILSKEVDFLEVDKGKINMGMSLLVRITLRNGTFHEDFGYGFIENARSKAAAFEKVRKEAYTDGLKRCLRCFGNLLGNCLYDKNYSVKAQKAGLDDERYYRDKHYVRQQKAKLVSSSSKIYSNNSETKAAVPDLKSNPNHTVKSNEVTGPSNNTRELASAVPPPTNTKNPLPSEDDSFCFSDDDDFRDDIIPKESNKLDITKPELLGTNAPVKFVSAKVSEDLKAGIEKANEVPEYDLKFVSQSIKHTVNPHKSEPIKKAKPAVTKSSRGVMSPKSKAGSPLISSANPLTATDPNTYHGRGVGLPPTKRPRNE</sequence>
<dbReference type="GO" id="GO:0045002">
    <property type="term" value="P:double-strand break repair via single-strand annealing"/>
    <property type="evidence" value="ECO:0007669"/>
    <property type="project" value="TreeGrafter"/>
</dbReference>
<evidence type="ECO:0000256" key="5">
    <source>
        <dbReference type="ARBA" id="ARBA00037138"/>
    </source>
</evidence>
<dbReference type="GO" id="GO:0000724">
    <property type="term" value="P:double-strand break repair via homologous recombination"/>
    <property type="evidence" value="ECO:0007669"/>
    <property type="project" value="TreeGrafter"/>
</dbReference>
<evidence type="ECO:0000256" key="7">
    <source>
        <dbReference type="SAM" id="MobiDB-lite"/>
    </source>
</evidence>
<organism evidence="8 9">
    <name type="scientific">Diutina rugosa</name>
    <name type="common">Yeast</name>
    <name type="synonym">Candida rugosa</name>
    <dbReference type="NCBI Taxonomy" id="5481"/>
    <lineage>
        <taxon>Eukaryota</taxon>
        <taxon>Fungi</taxon>
        <taxon>Dikarya</taxon>
        <taxon>Ascomycota</taxon>
        <taxon>Saccharomycotina</taxon>
        <taxon>Pichiomycetes</taxon>
        <taxon>Debaryomycetaceae</taxon>
        <taxon>Diutina</taxon>
    </lineage>
</organism>
<dbReference type="OMA" id="ERYYRDK"/>
<feature type="region of interest" description="Disordered" evidence="7">
    <location>
        <begin position="215"/>
        <end position="266"/>
    </location>
</feature>
<dbReference type="AlphaFoldDB" id="A0A642UKR6"/>
<evidence type="ECO:0000256" key="1">
    <source>
        <dbReference type="ARBA" id="ARBA00006638"/>
    </source>
</evidence>
<dbReference type="PANTHER" id="PTHR12132">
    <property type="entry name" value="DNA REPAIR AND RECOMBINATION PROTEIN RAD52, RAD59"/>
    <property type="match status" value="1"/>
</dbReference>
<dbReference type="VEuPathDB" id="FungiDB:DIURU_003432"/>
<dbReference type="Gene3D" id="3.30.390.80">
    <property type="entry name" value="DNA repair protein Rad52/59/22"/>
    <property type="match status" value="1"/>
</dbReference>
<dbReference type="EMBL" id="SWFT01000105">
    <property type="protein sequence ID" value="KAA8901062.1"/>
    <property type="molecule type" value="Genomic_DNA"/>
</dbReference>
<feature type="compositionally biased region" description="Polar residues" evidence="7">
    <location>
        <begin position="373"/>
        <end position="386"/>
    </location>
</feature>
<dbReference type="GO" id="GO:0003697">
    <property type="term" value="F:single-stranded DNA binding"/>
    <property type="evidence" value="ECO:0007669"/>
    <property type="project" value="UniProtKB-ARBA"/>
</dbReference>
<gene>
    <name evidence="8" type="ORF">DIURU_003432</name>
</gene>
<evidence type="ECO:0000256" key="3">
    <source>
        <dbReference type="ARBA" id="ARBA00023172"/>
    </source>
</evidence>
<feature type="region of interest" description="Disordered" evidence="7">
    <location>
        <begin position="338"/>
        <end position="404"/>
    </location>
</feature>
<dbReference type="GeneID" id="54782083"/>
<evidence type="ECO:0000256" key="6">
    <source>
        <dbReference type="ARBA" id="ARBA00041062"/>
    </source>
</evidence>
<evidence type="ECO:0000256" key="2">
    <source>
        <dbReference type="ARBA" id="ARBA00022763"/>
    </source>
</evidence>
<protein>
    <recommendedName>
        <fullName evidence="6">DNA repair and recombination protein RAD52</fullName>
    </recommendedName>
</protein>
<dbReference type="SUPFAM" id="SSF54768">
    <property type="entry name" value="dsRNA-binding domain-like"/>
    <property type="match status" value="1"/>
</dbReference>
<comment type="function">
    <text evidence="5">Involved in DNA double-strand break (DSB) repair and recombination. Promotes the annealing of complementary single-stranded DNA and by stimulation of the RAD51 recombinase.</text>
</comment>
<keyword evidence="3" id="KW-0233">DNA recombination</keyword>
<comment type="caution">
    <text evidence="8">The sequence shown here is derived from an EMBL/GenBank/DDBJ whole genome shotgun (WGS) entry which is preliminary data.</text>
</comment>
<dbReference type="FunFam" id="3.30.390.80:FF:000001">
    <property type="entry name" value="DNA repair protein RAD52 homolog"/>
    <property type="match status" value="1"/>
</dbReference>
<dbReference type="OrthoDB" id="206565at2759"/>
<feature type="compositionally biased region" description="Polar residues" evidence="7">
    <location>
        <begin position="227"/>
        <end position="247"/>
    </location>
</feature>
<keyword evidence="2" id="KW-0227">DNA damage</keyword>
<dbReference type="Pfam" id="PF04098">
    <property type="entry name" value="Rad52_Rad22"/>
    <property type="match status" value="1"/>
</dbReference>
<dbReference type="GO" id="GO:0005634">
    <property type="term" value="C:nucleus"/>
    <property type="evidence" value="ECO:0007669"/>
    <property type="project" value="TreeGrafter"/>
</dbReference>
<dbReference type="Proteomes" id="UP000449547">
    <property type="component" value="Unassembled WGS sequence"/>
</dbReference>
<proteinExistence type="inferred from homology"/>
<comment type="similarity">
    <text evidence="1">Belongs to the RAD52 family.</text>
</comment>